<dbReference type="InterPro" id="IPR012910">
    <property type="entry name" value="Plug_dom"/>
</dbReference>
<dbReference type="InterPro" id="IPR000531">
    <property type="entry name" value="Beta-barrel_TonB"/>
</dbReference>
<dbReference type="EMBL" id="JAJGAK010000001">
    <property type="protein sequence ID" value="MCC8361956.1"/>
    <property type="molecule type" value="Genomic_DNA"/>
</dbReference>
<keyword evidence="9 10" id="KW-0998">Cell outer membrane</keyword>
<comment type="similarity">
    <text evidence="2 10 11">Belongs to the TonB-dependent receptor family.</text>
</comment>
<dbReference type="InterPro" id="IPR037066">
    <property type="entry name" value="Plug_dom_sf"/>
</dbReference>
<evidence type="ECO:0000313" key="16">
    <source>
        <dbReference type="Proteomes" id="UP001165293"/>
    </source>
</evidence>
<dbReference type="Gene3D" id="2.40.170.20">
    <property type="entry name" value="TonB-dependent receptor, beta-barrel domain"/>
    <property type="match status" value="1"/>
</dbReference>
<protein>
    <submittedName>
        <fullName evidence="15">TonB-dependent siderophore receptor</fullName>
    </submittedName>
</protein>
<keyword evidence="8 15" id="KW-0675">Receptor</keyword>
<dbReference type="Gene3D" id="2.170.130.10">
    <property type="entry name" value="TonB-dependent receptor, plug domain"/>
    <property type="match status" value="1"/>
</dbReference>
<keyword evidence="16" id="KW-1185">Reference proteome</keyword>
<dbReference type="PANTHER" id="PTHR32552:SF74">
    <property type="entry name" value="HYDROXAMATE SIDEROPHORE RECEPTOR FHUE"/>
    <property type="match status" value="1"/>
</dbReference>
<comment type="subcellular location">
    <subcellularLocation>
        <location evidence="1 10">Cell outer membrane</location>
        <topology evidence="1 10">Multi-pass membrane protein</topology>
    </subcellularLocation>
</comment>
<dbReference type="InterPro" id="IPR036942">
    <property type="entry name" value="Beta-barrel_TonB_sf"/>
</dbReference>
<evidence type="ECO:0000256" key="2">
    <source>
        <dbReference type="ARBA" id="ARBA00009810"/>
    </source>
</evidence>
<reference evidence="15" key="1">
    <citation type="submission" date="2021-10" db="EMBL/GenBank/DDBJ databases">
        <authorList>
            <person name="Lyu M."/>
            <person name="Wang X."/>
            <person name="Meng X."/>
            <person name="Xu K."/>
        </authorList>
    </citation>
    <scope>NUCLEOTIDE SEQUENCE</scope>
    <source>
        <strain evidence="15">A6</strain>
    </source>
</reference>
<feature type="chain" id="PRO_5047449354" evidence="12">
    <location>
        <begin position="27"/>
        <end position="710"/>
    </location>
</feature>
<evidence type="ECO:0000256" key="12">
    <source>
        <dbReference type="SAM" id="SignalP"/>
    </source>
</evidence>
<keyword evidence="3 10" id="KW-0813">Transport</keyword>
<evidence type="ECO:0000256" key="7">
    <source>
        <dbReference type="ARBA" id="ARBA00023136"/>
    </source>
</evidence>
<proteinExistence type="inferred from homology"/>
<evidence type="ECO:0000259" key="14">
    <source>
        <dbReference type="Pfam" id="PF07715"/>
    </source>
</evidence>
<accession>A0ABS8JED3</accession>
<evidence type="ECO:0000313" key="15">
    <source>
        <dbReference type="EMBL" id="MCC8361956.1"/>
    </source>
</evidence>
<evidence type="ECO:0000256" key="1">
    <source>
        <dbReference type="ARBA" id="ARBA00004571"/>
    </source>
</evidence>
<evidence type="ECO:0000256" key="3">
    <source>
        <dbReference type="ARBA" id="ARBA00022448"/>
    </source>
</evidence>
<organism evidence="15 16">
    <name type="scientific">Noviluteimonas lactosilytica</name>
    <dbReference type="NCBI Taxonomy" id="2888523"/>
    <lineage>
        <taxon>Bacteria</taxon>
        <taxon>Pseudomonadati</taxon>
        <taxon>Pseudomonadota</taxon>
        <taxon>Gammaproteobacteria</taxon>
        <taxon>Lysobacterales</taxon>
        <taxon>Lysobacteraceae</taxon>
        <taxon>Noviluteimonas</taxon>
    </lineage>
</organism>
<dbReference type="PANTHER" id="PTHR32552">
    <property type="entry name" value="FERRICHROME IRON RECEPTOR-RELATED"/>
    <property type="match status" value="1"/>
</dbReference>
<keyword evidence="4 10" id="KW-1134">Transmembrane beta strand</keyword>
<name>A0ABS8JED3_9GAMM</name>
<gene>
    <name evidence="15" type="ORF">LK996_02505</name>
</gene>
<evidence type="ECO:0000259" key="13">
    <source>
        <dbReference type="Pfam" id="PF00593"/>
    </source>
</evidence>
<dbReference type="InterPro" id="IPR010105">
    <property type="entry name" value="TonB_sidphr_rcpt"/>
</dbReference>
<dbReference type="InterPro" id="IPR039426">
    <property type="entry name" value="TonB-dep_rcpt-like"/>
</dbReference>
<dbReference type="SUPFAM" id="SSF56935">
    <property type="entry name" value="Porins"/>
    <property type="match status" value="1"/>
</dbReference>
<keyword evidence="12" id="KW-0732">Signal</keyword>
<evidence type="ECO:0000256" key="6">
    <source>
        <dbReference type="ARBA" id="ARBA00023077"/>
    </source>
</evidence>
<evidence type="ECO:0000256" key="10">
    <source>
        <dbReference type="PROSITE-ProRule" id="PRU01360"/>
    </source>
</evidence>
<evidence type="ECO:0000256" key="4">
    <source>
        <dbReference type="ARBA" id="ARBA00022452"/>
    </source>
</evidence>
<feature type="domain" description="TonB-dependent receptor-like beta-barrel" evidence="13">
    <location>
        <begin position="249"/>
        <end position="678"/>
    </location>
</feature>
<dbReference type="CDD" id="cd01347">
    <property type="entry name" value="ligand_gated_channel"/>
    <property type="match status" value="1"/>
</dbReference>
<comment type="caution">
    <text evidence="15">The sequence shown here is derived from an EMBL/GenBank/DDBJ whole genome shotgun (WGS) entry which is preliminary data.</text>
</comment>
<keyword evidence="6 11" id="KW-0798">TonB box</keyword>
<feature type="signal peptide" evidence="12">
    <location>
        <begin position="1"/>
        <end position="26"/>
    </location>
</feature>
<feature type="domain" description="TonB-dependent receptor plug" evidence="14">
    <location>
        <begin position="63"/>
        <end position="161"/>
    </location>
</feature>
<dbReference type="Proteomes" id="UP001165293">
    <property type="component" value="Unassembled WGS sequence"/>
</dbReference>
<evidence type="ECO:0000256" key="8">
    <source>
        <dbReference type="ARBA" id="ARBA00023170"/>
    </source>
</evidence>
<evidence type="ECO:0000256" key="5">
    <source>
        <dbReference type="ARBA" id="ARBA00022692"/>
    </source>
</evidence>
<dbReference type="PROSITE" id="PS52016">
    <property type="entry name" value="TONB_DEPENDENT_REC_3"/>
    <property type="match status" value="1"/>
</dbReference>
<sequence length="710" mass="77701">MSVGPLHPLAFAILASLATLAAPARADDDPAPPPTARELDKVTVVGEAEASRSSGATRLDLSLRETPQSVSVIDRATLEAFGLTNANQALELATGIQVESVETDRAYYTARGFDITNFQRDGLGLPMPYGLQNGDIDTAIFERIEVLRGANGLMSSTGNPSATINFIRKRPTNELQANAALTVGSWNMVRVDADVAGAIANEGAVRGRAVVAVEQGDSYLDLYSNDKQVYYGILEADLGDATMLAVGASYQRNRPEGVLWGALPLFYGDGTPTDYDVSTSTATDWSHWDTDDMDAFVELQHDFGNEWQAKASFNYEETEELTELFYVYGTPDRETGLGLFSYPSAYDSVFRAHFADVYASGPLTLFGRKHDVVAGFNWARGNNVEHSQYSDDLGTPLPPLEQGYAHYPKPAWNAISAGSDFDYARESLYATVRWNLSDSVKLITGASRTHAETTGDSYGESNTSDDTKTTPFAGLVIDLAPNYSLYGSYGEIFNPQSELDVDHRLVGPLTGSNAEIGMKGEWRDGAVNATVAVFRTRQDNLAESAGFDLDTGTSYYQGIDAESRGIELDMAGRLTDRWRVAGGITHLRVEDDAGQDTRTYVPRDTFRLSTTYDLAQVEGLMLGASLRWQSAIHREAVAFDLLGNATPTRIEQDAYAVLGLMARYEFADRWSATLNLDNATDEKYLPSLYWEQGYYAAPRNVALTIAYRFQ</sequence>
<evidence type="ECO:0000256" key="9">
    <source>
        <dbReference type="ARBA" id="ARBA00023237"/>
    </source>
</evidence>
<evidence type="ECO:0000256" key="11">
    <source>
        <dbReference type="RuleBase" id="RU003357"/>
    </source>
</evidence>
<keyword evidence="7 10" id="KW-0472">Membrane</keyword>
<dbReference type="NCBIfam" id="TIGR01783">
    <property type="entry name" value="TonB-siderophor"/>
    <property type="match status" value="1"/>
</dbReference>
<dbReference type="Pfam" id="PF00593">
    <property type="entry name" value="TonB_dep_Rec_b-barrel"/>
    <property type="match status" value="1"/>
</dbReference>
<dbReference type="RefSeq" id="WP_230525598.1">
    <property type="nucleotide sequence ID" value="NZ_JAJGAK010000001.1"/>
</dbReference>
<keyword evidence="5 10" id="KW-0812">Transmembrane</keyword>
<dbReference type="Pfam" id="PF07715">
    <property type="entry name" value="Plug"/>
    <property type="match status" value="1"/>
</dbReference>